<accession>A0A7I4EYB8</accession>
<dbReference type="AlphaFoldDB" id="A0A7I4EYB8"/>
<evidence type="ECO:0000313" key="1">
    <source>
        <dbReference type="EnsemblPlants" id="PAC:32984792.CDS.1"/>
    </source>
</evidence>
<dbReference type="InParanoid" id="A0A7I4EYB8"/>
<proteinExistence type="predicted"/>
<reference evidence="1 2" key="1">
    <citation type="journal article" date="2008" name="Science">
        <title>The Physcomitrella genome reveals evolutionary insights into the conquest of land by plants.</title>
        <authorList>
            <person name="Rensing S."/>
            <person name="Lang D."/>
            <person name="Zimmer A."/>
            <person name="Terry A."/>
            <person name="Salamov A."/>
            <person name="Shapiro H."/>
            <person name="Nishiyama T."/>
            <person name="Perroud P.-F."/>
            <person name="Lindquist E."/>
            <person name="Kamisugi Y."/>
            <person name="Tanahashi T."/>
            <person name="Sakakibara K."/>
            <person name="Fujita T."/>
            <person name="Oishi K."/>
            <person name="Shin-I T."/>
            <person name="Kuroki Y."/>
            <person name="Toyoda A."/>
            <person name="Suzuki Y."/>
            <person name="Hashimoto A."/>
            <person name="Yamaguchi K."/>
            <person name="Sugano A."/>
            <person name="Kohara Y."/>
            <person name="Fujiyama A."/>
            <person name="Anterola A."/>
            <person name="Aoki S."/>
            <person name="Ashton N."/>
            <person name="Barbazuk W.B."/>
            <person name="Barker E."/>
            <person name="Bennetzen J."/>
            <person name="Bezanilla M."/>
            <person name="Blankenship R."/>
            <person name="Cho S.H."/>
            <person name="Dutcher S."/>
            <person name="Estelle M."/>
            <person name="Fawcett J.A."/>
            <person name="Gundlach H."/>
            <person name="Hanada K."/>
            <person name="Heyl A."/>
            <person name="Hicks K.A."/>
            <person name="Hugh J."/>
            <person name="Lohr M."/>
            <person name="Mayer K."/>
            <person name="Melkozernov A."/>
            <person name="Murata T."/>
            <person name="Nelson D."/>
            <person name="Pils B."/>
            <person name="Prigge M."/>
            <person name="Reiss B."/>
            <person name="Renner T."/>
            <person name="Rombauts S."/>
            <person name="Rushton P."/>
            <person name="Sanderfoot A."/>
            <person name="Schween G."/>
            <person name="Shiu S.-H."/>
            <person name="Stueber K."/>
            <person name="Theodoulou F.L."/>
            <person name="Tu H."/>
            <person name="Van de Peer Y."/>
            <person name="Verrier P.J."/>
            <person name="Waters E."/>
            <person name="Wood A."/>
            <person name="Yang L."/>
            <person name="Cove D."/>
            <person name="Cuming A."/>
            <person name="Hasebe M."/>
            <person name="Lucas S."/>
            <person name="Mishler D.B."/>
            <person name="Reski R."/>
            <person name="Grigoriev I."/>
            <person name="Quatrano R.S."/>
            <person name="Boore J.L."/>
        </authorList>
    </citation>
    <scope>NUCLEOTIDE SEQUENCE [LARGE SCALE GENOMIC DNA]</scope>
    <source>
        <strain evidence="1 2">cv. Gransden 2004</strain>
    </source>
</reference>
<evidence type="ECO:0000313" key="2">
    <source>
        <dbReference type="Proteomes" id="UP000006727"/>
    </source>
</evidence>
<organism evidence="1 2">
    <name type="scientific">Physcomitrium patens</name>
    <name type="common">Spreading-leaved earth moss</name>
    <name type="synonym">Physcomitrella patens</name>
    <dbReference type="NCBI Taxonomy" id="3218"/>
    <lineage>
        <taxon>Eukaryota</taxon>
        <taxon>Viridiplantae</taxon>
        <taxon>Streptophyta</taxon>
        <taxon>Embryophyta</taxon>
        <taxon>Bryophyta</taxon>
        <taxon>Bryophytina</taxon>
        <taxon>Bryopsida</taxon>
        <taxon>Funariidae</taxon>
        <taxon>Funariales</taxon>
        <taxon>Funariaceae</taxon>
        <taxon>Physcomitrium</taxon>
    </lineage>
</organism>
<sequence length="120" mass="13028">MDRRMWYSTLTISATTRASPSRKKPAISSCIKCRGSWSAPVLRSISLLDPQRRTDGSLGGLLSSTCACSSTSSTALLRLLLHHPLCSLIMDSTSTPPSKHFLTCLDHCYARESAVALLLC</sequence>
<keyword evidence="2" id="KW-1185">Reference proteome</keyword>
<name>A0A7I4EYB8_PHYPA</name>
<protein>
    <submittedName>
        <fullName evidence="1">Uncharacterized protein</fullName>
    </submittedName>
</protein>
<reference evidence="1" key="3">
    <citation type="submission" date="2020-12" db="UniProtKB">
        <authorList>
            <consortium name="EnsemblPlants"/>
        </authorList>
    </citation>
    <scope>IDENTIFICATION</scope>
</reference>
<dbReference type="Gramene" id="Pp3c16_21870V3.1">
    <property type="protein sequence ID" value="PAC:32984792.CDS.1"/>
    <property type="gene ID" value="Pp3c16_21870"/>
</dbReference>
<dbReference type="EnsemblPlants" id="Pp3c16_21870V3.1">
    <property type="protein sequence ID" value="PAC:32984792.CDS.1"/>
    <property type="gene ID" value="Pp3c16_21870"/>
</dbReference>
<dbReference type="Proteomes" id="UP000006727">
    <property type="component" value="Chromosome 16"/>
</dbReference>
<reference evidence="1 2" key="2">
    <citation type="journal article" date="2018" name="Plant J.">
        <title>The Physcomitrella patens chromosome-scale assembly reveals moss genome structure and evolution.</title>
        <authorList>
            <person name="Lang D."/>
            <person name="Ullrich K.K."/>
            <person name="Murat F."/>
            <person name="Fuchs J."/>
            <person name="Jenkins J."/>
            <person name="Haas F.B."/>
            <person name="Piednoel M."/>
            <person name="Gundlach H."/>
            <person name="Van Bel M."/>
            <person name="Meyberg R."/>
            <person name="Vives C."/>
            <person name="Morata J."/>
            <person name="Symeonidi A."/>
            <person name="Hiss M."/>
            <person name="Muchero W."/>
            <person name="Kamisugi Y."/>
            <person name="Saleh O."/>
            <person name="Blanc G."/>
            <person name="Decker E.L."/>
            <person name="van Gessel N."/>
            <person name="Grimwood J."/>
            <person name="Hayes R.D."/>
            <person name="Graham S.W."/>
            <person name="Gunter L.E."/>
            <person name="McDaniel S.F."/>
            <person name="Hoernstein S.N.W."/>
            <person name="Larsson A."/>
            <person name="Li F.W."/>
            <person name="Perroud P.F."/>
            <person name="Phillips J."/>
            <person name="Ranjan P."/>
            <person name="Rokshar D.S."/>
            <person name="Rothfels C.J."/>
            <person name="Schneider L."/>
            <person name="Shu S."/>
            <person name="Stevenson D.W."/>
            <person name="Thummler F."/>
            <person name="Tillich M."/>
            <person name="Villarreal Aguilar J.C."/>
            <person name="Widiez T."/>
            <person name="Wong G.K."/>
            <person name="Wymore A."/>
            <person name="Zhang Y."/>
            <person name="Zimmer A.D."/>
            <person name="Quatrano R.S."/>
            <person name="Mayer K.F.X."/>
            <person name="Goodstein D."/>
            <person name="Casacuberta J.M."/>
            <person name="Vandepoele K."/>
            <person name="Reski R."/>
            <person name="Cuming A.C."/>
            <person name="Tuskan G.A."/>
            <person name="Maumus F."/>
            <person name="Salse J."/>
            <person name="Schmutz J."/>
            <person name="Rensing S.A."/>
        </authorList>
    </citation>
    <scope>NUCLEOTIDE SEQUENCE [LARGE SCALE GENOMIC DNA]</scope>
    <source>
        <strain evidence="1 2">cv. Gransden 2004</strain>
    </source>
</reference>
<dbReference type="EMBL" id="ABEU02000016">
    <property type="status" value="NOT_ANNOTATED_CDS"/>
    <property type="molecule type" value="Genomic_DNA"/>
</dbReference>